<evidence type="ECO:0000256" key="2">
    <source>
        <dbReference type="ARBA" id="ARBA00022630"/>
    </source>
</evidence>
<evidence type="ECO:0000256" key="5">
    <source>
        <dbReference type="PROSITE-ProRule" id="PRU00723"/>
    </source>
</evidence>
<feature type="zinc finger region" description="C3H1-type" evidence="5">
    <location>
        <begin position="899"/>
        <end position="927"/>
    </location>
</feature>
<dbReference type="PROSITE" id="PS50011">
    <property type="entry name" value="PROTEIN_KINASE_DOM"/>
    <property type="match status" value="1"/>
</dbReference>
<evidence type="ECO:0000313" key="9">
    <source>
        <dbReference type="Proteomes" id="UP000663866"/>
    </source>
</evidence>
<dbReference type="EMBL" id="CAJOBG010002995">
    <property type="protein sequence ID" value="CAF4039954.1"/>
    <property type="molecule type" value="Genomic_DNA"/>
</dbReference>
<dbReference type="GO" id="GO:0008270">
    <property type="term" value="F:zinc ion binding"/>
    <property type="evidence" value="ECO:0007669"/>
    <property type="project" value="UniProtKB-KW"/>
</dbReference>
<dbReference type="Gene3D" id="1.10.510.10">
    <property type="entry name" value="Transferase(Phosphotransferase) domain 1"/>
    <property type="match status" value="1"/>
</dbReference>
<dbReference type="InterPro" id="IPR000719">
    <property type="entry name" value="Prot_kinase_dom"/>
</dbReference>
<dbReference type="GO" id="GO:0003676">
    <property type="term" value="F:nucleic acid binding"/>
    <property type="evidence" value="ECO:0007669"/>
    <property type="project" value="InterPro"/>
</dbReference>
<dbReference type="PROSITE" id="PS50103">
    <property type="entry name" value="ZF_C3H1"/>
    <property type="match status" value="1"/>
</dbReference>
<dbReference type="GO" id="GO:0004672">
    <property type="term" value="F:protein kinase activity"/>
    <property type="evidence" value="ECO:0007669"/>
    <property type="project" value="InterPro"/>
</dbReference>
<dbReference type="InterPro" id="IPR011009">
    <property type="entry name" value="Kinase-like_dom_sf"/>
</dbReference>
<reference evidence="8" key="1">
    <citation type="submission" date="2021-02" db="EMBL/GenBank/DDBJ databases">
        <authorList>
            <person name="Nowell W R."/>
        </authorList>
    </citation>
    <scope>NUCLEOTIDE SEQUENCE</scope>
</reference>
<dbReference type="PANTHER" id="PTHR42877">
    <property type="entry name" value="L-ORNITHINE N(5)-MONOOXYGENASE-RELATED"/>
    <property type="match status" value="1"/>
</dbReference>
<accession>A0A819R4I4</accession>
<keyword evidence="2" id="KW-0285">Flavoprotein</keyword>
<sequence>VSNTSGSFLSFPTARSYEIYLRSVFPVTQVFVNNVSIPMEPLNELINGEDGTTNGFTYDGSTVTVVIYIRQQVFSSQSLQIVAELSDSITHSLLIESRTSFVGLLARLQAAKAQLDWDTGKEYYTIIVGAGFSGLGMAVKLNELGQDNYVILERRSHLGGTWYDNRYPGCACDIPSTLYSFSFEPNPNWSHFFARQAEIEAYLEYCADKYHVRQHIQFETTVIDCKWLDDRQLWQVTAQSNDQEKHFFGRTLVSGCGGLSNASFPTDIPGIDSFEGKMCHSAQWDTKIDFNKKRVAVVGTGASAIQIVPEIYKMNTSELIVFQRTPPWIIPRIDRQVTQWEKRLFARFPKLQKLIRGVIYWAAESAVLSFVYRWPTRHVFQALVHFNLKQQVKDEIFRKKLTPTWELGCKRVLISNDWYSTLQKQNVTVVTDQIREVKQHSIVTSDNVEYPVDIIIWATGFQVQKIPLSMMGMNGRSLHEQWRETMQAYRGVTVVNFPNFFILLGPNSAIGHNSGVFLIETQLNYIVEALIFMSQNGIKSISVKQNVHDRYNKELQAKLKTTVWQLGGCHSWYQDAKGNNNTVWPDQVSLICSHCKTTKPKSQFCFLLIHIQVMALSTRCEIDKKDLENSRLSLIIHDVNIEIRKNSIKNLIKNKIGLPLPQIILGEVHAIHGQQKRHIYLNFNDENKVNELMTTRPIIYHNEELKISRYNPQNCRCAGQITSHLSISIDQTENNSNKKLSEYDLDKYFRQFGEISHWQWGNDEEAILQFKDYDSVDRIILTDLSHIINGIKIYAHKAQSTQPNTVANEKDRFCIHVTNIPIDVTSEELSNIFNVDVVDIIIKPGYDLNEHLASNDQLNSEAWIKYAHDKKILTALAIKKSKINLRGFEIHCDVINEPYNQSELCRDYQKGECKFASNVCNYKHILCNQPDQCEDETCYYGHTRKRENKSNNNLLENSKEDCYRVRISNIPSTITKEEFLQRLKIHEKQSSRVKFLEKINDNSSRVVYIIDQPSKAFLRKQISQWHNKQLWKNFSNRLKCQLEINVDYYDWNDSIGKGLTCSSNEIDQSSRRKDPPWFQSENNSCFISSQIERFDSKDSKQTKMKKKILDNENFLKHNIEKPIDMNQWCLTDQILSIDPTGQGVTYYLSHENNREMNAVIKLYKNNIDKTRREVFAQRELLALEKLKRFNGIGKVLVSNMNNPWIIMENIQGSTLYDFIQSNSINLEEAFQITLNILNIVKEIHSQRIIHRNINPFNIILTKSSMELNNIQKISFDKTSFILIDFELCSIDQQNNQLIDEILCNNIQFNKNQGNFFYRVPQIEKQRETNSIDKTEGYKSLHSPTIDTSHICAILFWLITKSFPLESRNIHGQPPHQRFNYIDTIEKELTKATGIWTKTEKRFPLEQHLALVFDRGFADIKQQWPIEELQYQIELMIQFLTNNNDKENFFSKKFLNKQTELIFLDPFITVSLLIGSIKQDLQKSYENIHWLTDENSRWSGNNRQIQNYDTFCFQNQRFNIYFDVKWDVIITEKNQLHMTIKVRVNQTIIIELPLGIWKNFQEDNIKQDLFKSVEFEFIHLIYFLYNNRNTLSIK</sequence>
<keyword evidence="5" id="KW-0863">Zinc-finger</keyword>
<dbReference type="SMART" id="SM00220">
    <property type="entry name" value="S_TKc"/>
    <property type="match status" value="1"/>
</dbReference>
<evidence type="ECO:0000256" key="4">
    <source>
        <dbReference type="ARBA" id="ARBA00023002"/>
    </source>
</evidence>
<comment type="caution">
    <text evidence="8">The sequence shown here is derived from an EMBL/GenBank/DDBJ whole genome shotgun (WGS) entry which is preliminary data.</text>
</comment>
<dbReference type="SUPFAM" id="SSF56112">
    <property type="entry name" value="Protein kinase-like (PK-like)"/>
    <property type="match status" value="1"/>
</dbReference>
<evidence type="ECO:0000313" key="8">
    <source>
        <dbReference type="EMBL" id="CAF4039954.1"/>
    </source>
</evidence>
<feature type="domain" description="Protein kinase" evidence="6">
    <location>
        <begin position="1134"/>
        <end position="1467"/>
    </location>
</feature>
<evidence type="ECO:0000256" key="1">
    <source>
        <dbReference type="ARBA" id="ARBA00010139"/>
    </source>
</evidence>
<feature type="non-terminal residue" evidence="8">
    <location>
        <position position="1"/>
    </location>
</feature>
<dbReference type="PANTHER" id="PTHR42877:SF4">
    <property type="entry name" value="FAD_NAD(P)-BINDING DOMAIN-CONTAINING PROTEIN-RELATED"/>
    <property type="match status" value="1"/>
</dbReference>
<protein>
    <submittedName>
        <fullName evidence="8">Uncharacterized protein</fullName>
    </submittedName>
</protein>
<dbReference type="InterPro" id="IPR020946">
    <property type="entry name" value="Flavin_mOase-like"/>
</dbReference>
<keyword evidence="5" id="KW-0479">Metal-binding</keyword>
<feature type="domain" description="C3H1-type" evidence="7">
    <location>
        <begin position="899"/>
        <end position="927"/>
    </location>
</feature>
<dbReference type="GO" id="GO:0005524">
    <property type="term" value="F:ATP binding"/>
    <property type="evidence" value="ECO:0007669"/>
    <property type="project" value="InterPro"/>
</dbReference>
<evidence type="ECO:0000259" key="7">
    <source>
        <dbReference type="PROSITE" id="PS50103"/>
    </source>
</evidence>
<dbReference type="GO" id="GO:0050660">
    <property type="term" value="F:flavin adenine dinucleotide binding"/>
    <property type="evidence" value="ECO:0007669"/>
    <property type="project" value="InterPro"/>
</dbReference>
<dbReference type="Pfam" id="PF00069">
    <property type="entry name" value="Pkinase"/>
    <property type="match status" value="1"/>
</dbReference>
<keyword evidence="4" id="KW-0560">Oxidoreductase</keyword>
<keyword evidence="3" id="KW-0274">FAD</keyword>
<keyword evidence="9" id="KW-1185">Reference proteome</keyword>
<evidence type="ECO:0000256" key="3">
    <source>
        <dbReference type="ARBA" id="ARBA00022827"/>
    </source>
</evidence>
<dbReference type="GO" id="GO:0050661">
    <property type="term" value="F:NADP binding"/>
    <property type="evidence" value="ECO:0007669"/>
    <property type="project" value="InterPro"/>
</dbReference>
<dbReference type="InterPro" id="IPR036188">
    <property type="entry name" value="FAD/NAD-bd_sf"/>
</dbReference>
<dbReference type="InterPro" id="IPR000571">
    <property type="entry name" value="Znf_CCCH"/>
</dbReference>
<proteinExistence type="inferred from homology"/>
<gene>
    <name evidence="8" type="ORF">OVN521_LOCUS17327</name>
</gene>
<dbReference type="InterPro" id="IPR035979">
    <property type="entry name" value="RBD_domain_sf"/>
</dbReference>
<dbReference type="Gene3D" id="3.50.50.60">
    <property type="entry name" value="FAD/NAD(P)-binding domain"/>
    <property type="match status" value="2"/>
</dbReference>
<name>A0A819R4I4_9BILA</name>
<organism evidence="8 9">
    <name type="scientific">Rotaria magnacalcarata</name>
    <dbReference type="NCBI Taxonomy" id="392030"/>
    <lineage>
        <taxon>Eukaryota</taxon>
        <taxon>Metazoa</taxon>
        <taxon>Spiralia</taxon>
        <taxon>Gnathifera</taxon>
        <taxon>Rotifera</taxon>
        <taxon>Eurotatoria</taxon>
        <taxon>Bdelloidea</taxon>
        <taxon>Philodinida</taxon>
        <taxon>Philodinidae</taxon>
        <taxon>Rotaria</taxon>
    </lineage>
</organism>
<dbReference type="Proteomes" id="UP000663866">
    <property type="component" value="Unassembled WGS sequence"/>
</dbReference>
<dbReference type="SUPFAM" id="SSF54928">
    <property type="entry name" value="RNA-binding domain, RBD"/>
    <property type="match status" value="1"/>
</dbReference>
<keyword evidence="5" id="KW-0862">Zinc</keyword>
<dbReference type="SUPFAM" id="SSF51905">
    <property type="entry name" value="FAD/NAD(P)-binding domain"/>
    <property type="match status" value="2"/>
</dbReference>
<comment type="similarity">
    <text evidence="1">Belongs to the FAD-binding monooxygenase family.</text>
</comment>
<dbReference type="GO" id="GO:0004499">
    <property type="term" value="F:N,N-dimethylaniline monooxygenase activity"/>
    <property type="evidence" value="ECO:0007669"/>
    <property type="project" value="InterPro"/>
</dbReference>
<evidence type="ECO:0000259" key="6">
    <source>
        <dbReference type="PROSITE" id="PS50011"/>
    </source>
</evidence>
<dbReference type="Pfam" id="PF00743">
    <property type="entry name" value="FMO-like"/>
    <property type="match status" value="1"/>
</dbReference>
<dbReference type="InterPro" id="IPR051209">
    <property type="entry name" value="FAD-bind_Monooxygenase_sf"/>
</dbReference>